<evidence type="ECO:0000313" key="2">
    <source>
        <dbReference type="Proteomes" id="UP001342826"/>
    </source>
</evidence>
<accession>A0ABU6NSZ5</accession>
<sequence length="173" mass="20237">MSMISYFWNVADFLKKKTKGISYIASSNGRIYEVRESKIGTMIARTNHIPKLDEIPEKFQFNLPKIPSQIFQQMYSFFKYFCERSDVEVMLQLFYDTKEKEYILECPVQKVSKVRVEAELDPKFLGRNSLRYIQVAQVHSHNSMSAYFSSVDDRDEKAYMIYGGATCLDIKSV</sequence>
<name>A0ABU6NSZ5_9BACI</name>
<evidence type="ECO:0000313" key="1">
    <source>
        <dbReference type="EMBL" id="MED4400266.1"/>
    </source>
</evidence>
<protein>
    <recommendedName>
        <fullName evidence="3">JAB domain-containing protein</fullName>
    </recommendedName>
</protein>
<organism evidence="1 2">
    <name type="scientific">Metabacillus fastidiosus</name>
    <dbReference type="NCBI Taxonomy" id="1458"/>
    <lineage>
        <taxon>Bacteria</taxon>
        <taxon>Bacillati</taxon>
        <taxon>Bacillota</taxon>
        <taxon>Bacilli</taxon>
        <taxon>Bacillales</taxon>
        <taxon>Bacillaceae</taxon>
        <taxon>Metabacillus</taxon>
    </lineage>
</organism>
<dbReference type="EMBL" id="JARTFS010000002">
    <property type="protein sequence ID" value="MED4400266.1"/>
    <property type="molecule type" value="Genomic_DNA"/>
</dbReference>
<comment type="caution">
    <text evidence="1">The sequence shown here is derived from an EMBL/GenBank/DDBJ whole genome shotgun (WGS) entry which is preliminary data.</text>
</comment>
<gene>
    <name evidence="1" type="ORF">P9271_02695</name>
</gene>
<dbReference type="Proteomes" id="UP001342826">
    <property type="component" value="Unassembled WGS sequence"/>
</dbReference>
<proteinExistence type="predicted"/>
<keyword evidence="2" id="KW-1185">Reference proteome</keyword>
<dbReference type="RefSeq" id="WP_328014843.1">
    <property type="nucleotide sequence ID" value="NZ_JARTFS010000002.1"/>
</dbReference>
<reference evidence="1 2" key="1">
    <citation type="submission" date="2023-03" db="EMBL/GenBank/DDBJ databases">
        <title>Bacillus Genome Sequencing.</title>
        <authorList>
            <person name="Dunlap C."/>
        </authorList>
    </citation>
    <scope>NUCLEOTIDE SEQUENCE [LARGE SCALE GENOMIC DNA]</scope>
    <source>
        <strain evidence="1 2">NRS-1717</strain>
    </source>
</reference>
<evidence type="ECO:0008006" key="3">
    <source>
        <dbReference type="Google" id="ProtNLM"/>
    </source>
</evidence>